<proteinExistence type="inferred from homology"/>
<evidence type="ECO:0000256" key="7">
    <source>
        <dbReference type="RuleBase" id="RU363032"/>
    </source>
</evidence>
<dbReference type="InterPro" id="IPR035906">
    <property type="entry name" value="MetI-like_sf"/>
</dbReference>
<feature type="transmembrane region" description="Helical" evidence="7">
    <location>
        <begin position="240"/>
        <end position="259"/>
    </location>
</feature>
<keyword evidence="4 7" id="KW-0812">Transmembrane</keyword>
<dbReference type="AlphaFoldDB" id="A0A1H5MN40"/>
<protein>
    <submittedName>
        <fullName evidence="9">Carbohydrate ABC transporter membrane protein 2, CUT1 family</fullName>
    </submittedName>
</protein>
<keyword evidence="3" id="KW-1003">Cell membrane</keyword>
<feature type="transmembrane region" description="Helical" evidence="7">
    <location>
        <begin position="188"/>
        <end position="205"/>
    </location>
</feature>
<evidence type="ECO:0000313" key="10">
    <source>
        <dbReference type="Proteomes" id="UP000181980"/>
    </source>
</evidence>
<feature type="transmembrane region" description="Helical" evidence="7">
    <location>
        <begin position="12"/>
        <end position="34"/>
    </location>
</feature>
<evidence type="ECO:0000256" key="5">
    <source>
        <dbReference type="ARBA" id="ARBA00022989"/>
    </source>
</evidence>
<dbReference type="Gene3D" id="1.10.3720.10">
    <property type="entry name" value="MetI-like"/>
    <property type="match status" value="1"/>
</dbReference>
<keyword evidence="2 7" id="KW-0813">Transport</keyword>
<feature type="transmembrane region" description="Helical" evidence="7">
    <location>
        <begin position="130"/>
        <end position="156"/>
    </location>
</feature>
<evidence type="ECO:0000256" key="2">
    <source>
        <dbReference type="ARBA" id="ARBA00022448"/>
    </source>
</evidence>
<comment type="subcellular location">
    <subcellularLocation>
        <location evidence="1 7">Cell membrane</location>
        <topology evidence="1 7">Multi-pass membrane protein</topology>
    </subcellularLocation>
</comment>
<sequence length="273" mass="29638">MDRYTWRTGVREAVMIATAIVFAFPLYILVNIALKPSGDTSSALSPATAPTLENFQEAWQRAGLGGAIANSAIVTVVSVTIIVVVSAAAAYPIARATARWSTAAFYTFMVGLLLPLQLALIPLYQTMRDLGLLGTITPLILLYCGLRVPFSIFLYVQFLRLIPVDYEEAASIDGCSPLQTFRRVVFPLLRPVTGTVIILNGLFVWNDFLSPLLYLSGSANQTVPVAIYGFVGQYASEWELVFAALIIGALPVLIAYFFLQRSLIQGFASGVKG</sequence>
<evidence type="ECO:0000256" key="3">
    <source>
        <dbReference type="ARBA" id="ARBA00022475"/>
    </source>
</evidence>
<dbReference type="EMBL" id="FNUC01000003">
    <property type="protein sequence ID" value="SEE90550.1"/>
    <property type="molecule type" value="Genomic_DNA"/>
</dbReference>
<evidence type="ECO:0000256" key="6">
    <source>
        <dbReference type="ARBA" id="ARBA00023136"/>
    </source>
</evidence>
<evidence type="ECO:0000256" key="4">
    <source>
        <dbReference type="ARBA" id="ARBA00022692"/>
    </source>
</evidence>
<accession>A0A1H5MN40</accession>
<dbReference type="Pfam" id="PF00528">
    <property type="entry name" value="BPD_transp_1"/>
    <property type="match status" value="1"/>
</dbReference>
<dbReference type="SUPFAM" id="SSF161098">
    <property type="entry name" value="MetI-like"/>
    <property type="match status" value="1"/>
</dbReference>
<dbReference type="STRING" id="561176.SAMN04488561_3282"/>
<feature type="domain" description="ABC transmembrane type-1" evidence="8">
    <location>
        <begin position="68"/>
        <end position="259"/>
    </location>
</feature>
<keyword evidence="10" id="KW-1185">Reference proteome</keyword>
<dbReference type="PROSITE" id="PS50928">
    <property type="entry name" value="ABC_TM1"/>
    <property type="match status" value="1"/>
</dbReference>
<comment type="similarity">
    <text evidence="7">Belongs to the binding-protein-dependent transport system permease family.</text>
</comment>
<dbReference type="RefSeq" id="WP_069111666.1">
    <property type="nucleotide sequence ID" value="NZ_FNUC01000003.1"/>
</dbReference>
<keyword evidence="6 7" id="KW-0472">Membrane</keyword>
<dbReference type="CDD" id="cd06261">
    <property type="entry name" value="TM_PBP2"/>
    <property type="match status" value="1"/>
</dbReference>
<name>A0A1H5MN40_9ACTN</name>
<dbReference type="GO" id="GO:0055085">
    <property type="term" value="P:transmembrane transport"/>
    <property type="evidence" value="ECO:0007669"/>
    <property type="project" value="InterPro"/>
</dbReference>
<feature type="transmembrane region" description="Helical" evidence="7">
    <location>
        <begin position="103"/>
        <end position="124"/>
    </location>
</feature>
<dbReference type="Proteomes" id="UP000181980">
    <property type="component" value="Unassembled WGS sequence"/>
</dbReference>
<dbReference type="OrthoDB" id="9794684at2"/>
<reference evidence="10" key="1">
    <citation type="submission" date="2016-10" db="EMBL/GenBank/DDBJ databases">
        <authorList>
            <person name="Varghese N."/>
            <person name="Submissions S."/>
        </authorList>
    </citation>
    <scope>NUCLEOTIDE SEQUENCE [LARGE SCALE GENOMIC DNA]</scope>
    <source>
        <strain evidence="10">DSM 45237</strain>
    </source>
</reference>
<dbReference type="GO" id="GO:0005886">
    <property type="term" value="C:plasma membrane"/>
    <property type="evidence" value="ECO:0007669"/>
    <property type="project" value="UniProtKB-SubCell"/>
</dbReference>
<feature type="transmembrane region" description="Helical" evidence="7">
    <location>
        <begin position="67"/>
        <end position="91"/>
    </location>
</feature>
<evidence type="ECO:0000313" key="9">
    <source>
        <dbReference type="EMBL" id="SEE90550.1"/>
    </source>
</evidence>
<gene>
    <name evidence="9" type="ORF">SAMN04488561_3282</name>
</gene>
<dbReference type="InterPro" id="IPR000515">
    <property type="entry name" value="MetI-like"/>
</dbReference>
<evidence type="ECO:0000259" key="8">
    <source>
        <dbReference type="PROSITE" id="PS50928"/>
    </source>
</evidence>
<dbReference type="PANTHER" id="PTHR43744">
    <property type="entry name" value="ABC TRANSPORTER PERMEASE PROTEIN MG189-RELATED-RELATED"/>
    <property type="match status" value="1"/>
</dbReference>
<organism evidence="9 10">
    <name type="scientific">Jiangella alba</name>
    <dbReference type="NCBI Taxonomy" id="561176"/>
    <lineage>
        <taxon>Bacteria</taxon>
        <taxon>Bacillati</taxon>
        <taxon>Actinomycetota</taxon>
        <taxon>Actinomycetes</taxon>
        <taxon>Jiangellales</taxon>
        <taxon>Jiangellaceae</taxon>
        <taxon>Jiangella</taxon>
    </lineage>
</organism>
<dbReference type="PANTHER" id="PTHR43744:SF3">
    <property type="entry name" value="LACTOSE TRANSPORT SYSTEM PERMEASE PROTEIN LACG"/>
    <property type="match status" value="1"/>
</dbReference>
<evidence type="ECO:0000256" key="1">
    <source>
        <dbReference type="ARBA" id="ARBA00004651"/>
    </source>
</evidence>
<keyword evidence="5 7" id="KW-1133">Transmembrane helix</keyword>